<comment type="caution">
    <text evidence="2">The sequence shown here is derived from an EMBL/GenBank/DDBJ whole genome shotgun (WGS) entry which is preliminary data.</text>
</comment>
<reference evidence="3" key="1">
    <citation type="journal article" date="2019" name="Plant Biotechnol. J.">
        <title>Genome sequencing of the Australian wild diploid species Gossypium australe highlights disease resistance and delayed gland morphogenesis.</title>
        <authorList>
            <person name="Cai Y."/>
            <person name="Cai X."/>
            <person name="Wang Q."/>
            <person name="Wang P."/>
            <person name="Zhang Y."/>
            <person name="Cai C."/>
            <person name="Xu Y."/>
            <person name="Wang K."/>
            <person name="Zhou Z."/>
            <person name="Wang C."/>
            <person name="Geng S."/>
            <person name="Li B."/>
            <person name="Dong Q."/>
            <person name="Hou Y."/>
            <person name="Wang H."/>
            <person name="Ai P."/>
            <person name="Liu Z."/>
            <person name="Yi F."/>
            <person name="Sun M."/>
            <person name="An G."/>
            <person name="Cheng J."/>
            <person name="Zhang Y."/>
            <person name="Shi Q."/>
            <person name="Xie Y."/>
            <person name="Shi X."/>
            <person name="Chang Y."/>
            <person name="Huang F."/>
            <person name="Chen Y."/>
            <person name="Hong S."/>
            <person name="Mi L."/>
            <person name="Sun Q."/>
            <person name="Zhang L."/>
            <person name="Zhou B."/>
            <person name="Peng R."/>
            <person name="Zhang X."/>
            <person name="Liu F."/>
        </authorList>
    </citation>
    <scope>NUCLEOTIDE SEQUENCE [LARGE SCALE GENOMIC DNA]</scope>
    <source>
        <strain evidence="3">cv. PA1801</strain>
    </source>
</reference>
<organism evidence="2 3">
    <name type="scientific">Gossypium australe</name>
    <dbReference type="NCBI Taxonomy" id="47621"/>
    <lineage>
        <taxon>Eukaryota</taxon>
        <taxon>Viridiplantae</taxon>
        <taxon>Streptophyta</taxon>
        <taxon>Embryophyta</taxon>
        <taxon>Tracheophyta</taxon>
        <taxon>Spermatophyta</taxon>
        <taxon>Magnoliopsida</taxon>
        <taxon>eudicotyledons</taxon>
        <taxon>Gunneridae</taxon>
        <taxon>Pentapetalae</taxon>
        <taxon>rosids</taxon>
        <taxon>malvids</taxon>
        <taxon>Malvales</taxon>
        <taxon>Malvaceae</taxon>
        <taxon>Malvoideae</taxon>
        <taxon>Gossypium</taxon>
    </lineage>
</organism>
<feature type="compositionally biased region" description="Basic residues" evidence="1">
    <location>
        <begin position="125"/>
        <end position="138"/>
    </location>
</feature>
<keyword evidence="3" id="KW-1185">Reference proteome</keyword>
<evidence type="ECO:0000313" key="3">
    <source>
        <dbReference type="Proteomes" id="UP000325315"/>
    </source>
</evidence>
<evidence type="ECO:0000313" key="2">
    <source>
        <dbReference type="EMBL" id="KAA3470630.1"/>
    </source>
</evidence>
<proteinExistence type="predicted"/>
<dbReference type="EMBL" id="SMMG02000006">
    <property type="protein sequence ID" value="KAA3470630.1"/>
    <property type="molecule type" value="Genomic_DNA"/>
</dbReference>
<accession>A0A5B6VN97</accession>
<name>A0A5B6VN97_9ROSI</name>
<dbReference type="OrthoDB" id="10456938at2759"/>
<feature type="region of interest" description="Disordered" evidence="1">
    <location>
        <begin position="123"/>
        <end position="144"/>
    </location>
</feature>
<gene>
    <name evidence="2" type="ORF">EPI10_016320</name>
</gene>
<dbReference type="Proteomes" id="UP000325315">
    <property type="component" value="Unassembled WGS sequence"/>
</dbReference>
<protein>
    <submittedName>
        <fullName evidence="2">Uncharacterized protein</fullName>
    </submittedName>
</protein>
<sequence length="253" mass="28705">MLPTPIHFPLNAPQIEEMITLHRPLCKIGNTPAHIGAHPCFQAFISQQISHSITPAKEMPKVTPVKISCLMFEVSDIRAEDRQIKLGRLDLMKYHEGVAFNNHIWEIKSQAQVDRMKTSSGLNYKNRRQHPFGGRHRSAPIGRPRSFTYATSNSRRVKLNNVKQPILQECLRKLTRPGYVQVHPDTSNGGTVTEMCSKVSTAAKHRGKQASEHSRRLYRLEKLGMKLQNIHHVAGDPRIVTDSDTRAYTHTLP</sequence>
<dbReference type="AlphaFoldDB" id="A0A5B6VN97"/>
<evidence type="ECO:0000256" key="1">
    <source>
        <dbReference type="SAM" id="MobiDB-lite"/>
    </source>
</evidence>